<organism evidence="6 7">
    <name type="scientific">Eiseniibacteriota bacterium</name>
    <dbReference type="NCBI Taxonomy" id="2212470"/>
    <lineage>
        <taxon>Bacteria</taxon>
        <taxon>Candidatus Eiseniibacteriota</taxon>
    </lineage>
</organism>
<dbReference type="GO" id="GO:1990904">
    <property type="term" value="C:ribonucleoprotein complex"/>
    <property type="evidence" value="ECO:0007669"/>
    <property type="project" value="UniProtKB-KW"/>
</dbReference>
<evidence type="ECO:0000256" key="4">
    <source>
        <dbReference type="HAMAP-Rule" id="MF_01363"/>
    </source>
</evidence>
<comment type="similarity">
    <text evidence="1 4 5">Belongs to the bacterial ribosomal protein bL21 family.</text>
</comment>
<protein>
    <recommendedName>
        <fullName evidence="4">Large ribosomal subunit protein bL21</fullName>
    </recommendedName>
</protein>
<dbReference type="PANTHER" id="PTHR21349">
    <property type="entry name" value="50S RIBOSOMAL PROTEIN L21"/>
    <property type="match status" value="1"/>
</dbReference>
<dbReference type="Pfam" id="PF00829">
    <property type="entry name" value="Ribosomal_L21p"/>
    <property type="match status" value="1"/>
</dbReference>
<keyword evidence="4 5" id="KW-0699">rRNA-binding</keyword>
<sequence>MYAIVNINGIQTKVTPDQVVEVPRLAGEPGGELRFEQVLMVADGDRISVGRPFVPGASLTAEVLEHFRGPKLRIFKFKRRRDYRRRRGHRDERTRLRVKSISV</sequence>
<evidence type="ECO:0000256" key="3">
    <source>
        <dbReference type="ARBA" id="ARBA00023274"/>
    </source>
</evidence>
<keyword evidence="3 4" id="KW-0687">Ribonucleoprotein</keyword>
<evidence type="ECO:0000256" key="1">
    <source>
        <dbReference type="ARBA" id="ARBA00008563"/>
    </source>
</evidence>
<evidence type="ECO:0000256" key="5">
    <source>
        <dbReference type="RuleBase" id="RU000562"/>
    </source>
</evidence>
<evidence type="ECO:0000313" key="7">
    <source>
        <dbReference type="Proteomes" id="UP000320184"/>
    </source>
</evidence>
<dbReference type="SUPFAM" id="SSF141091">
    <property type="entry name" value="L21p-like"/>
    <property type="match status" value="1"/>
</dbReference>
<dbReference type="GO" id="GO:0005737">
    <property type="term" value="C:cytoplasm"/>
    <property type="evidence" value="ECO:0007669"/>
    <property type="project" value="UniProtKB-ARBA"/>
</dbReference>
<name>A0A538SLW9_UNCEI</name>
<dbReference type="GO" id="GO:0019843">
    <property type="term" value="F:rRNA binding"/>
    <property type="evidence" value="ECO:0007669"/>
    <property type="project" value="UniProtKB-UniRule"/>
</dbReference>
<dbReference type="InterPro" id="IPR028909">
    <property type="entry name" value="bL21-like"/>
</dbReference>
<comment type="subunit">
    <text evidence="4">Part of the 50S ribosomal subunit. Contacts protein L20.</text>
</comment>
<dbReference type="Proteomes" id="UP000320184">
    <property type="component" value="Unassembled WGS sequence"/>
</dbReference>
<evidence type="ECO:0000256" key="2">
    <source>
        <dbReference type="ARBA" id="ARBA00022980"/>
    </source>
</evidence>
<gene>
    <name evidence="4 6" type="primary">rplU</name>
    <name evidence="6" type="ORF">E6K73_03015</name>
</gene>
<comment type="caution">
    <text evidence="6">The sequence shown here is derived from an EMBL/GenBank/DDBJ whole genome shotgun (WGS) entry which is preliminary data.</text>
</comment>
<dbReference type="EMBL" id="VBOT01000035">
    <property type="protein sequence ID" value="TMQ52369.1"/>
    <property type="molecule type" value="Genomic_DNA"/>
</dbReference>
<comment type="function">
    <text evidence="4 5">This protein binds to 23S rRNA in the presence of protein L20.</text>
</comment>
<dbReference type="InterPro" id="IPR036164">
    <property type="entry name" value="bL21-like_sf"/>
</dbReference>
<dbReference type="GO" id="GO:0006412">
    <property type="term" value="P:translation"/>
    <property type="evidence" value="ECO:0007669"/>
    <property type="project" value="UniProtKB-UniRule"/>
</dbReference>
<dbReference type="GO" id="GO:0003735">
    <property type="term" value="F:structural constituent of ribosome"/>
    <property type="evidence" value="ECO:0007669"/>
    <property type="project" value="InterPro"/>
</dbReference>
<dbReference type="GO" id="GO:0005840">
    <property type="term" value="C:ribosome"/>
    <property type="evidence" value="ECO:0007669"/>
    <property type="project" value="UniProtKB-KW"/>
</dbReference>
<keyword evidence="4 5" id="KW-0694">RNA-binding</keyword>
<proteinExistence type="inferred from homology"/>
<dbReference type="AlphaFoldDB" id="A0A538SLW9"/>
<dbReference type="HAMAP" id="MF_01363">
    <property type="entry name" value="Ribosomal_bL21"/>
    <property type="match status" value="1"/>
</dbReference>
<dbReference type="NCBIfam" id="TIGR00061">
    <property type="entry name" value="L21"/>
    <property type="match status" value="1"/>
</dbReference>
<reference evidence="6 7" key="1">
    <citation type="journal article" date="2019" name="Nat. Microbiol.">
        <title>Mediterranean grassland soil C-N compound turnover is dependent on rainfall and depth, and is mediated by genomically divergent microorganisms.</title>
        <authorList>
            <person name="Diamond S."/>
            <person name="Andeer P.F."/>
            <person name="Li Z."/>
            <person name="Crits-Christoph A."/>
            <person name="Burstein D."/>
            <person name="Anantharaman K."/>
            <person name="Lane K.R."/>
            <person name="Thomas B.C."/>
            <person name="Pan C."/>
            <person name="Northen T.R."/>
            <person name="Banfield J.F."/>
        </authorList>
    </citation>
    <scope>NUCLEOTIDE SEQUENCE [LARGE SCALE GENOMIC DNA]</scope>
    <source>
        <strain evidence="6">WS_3</strain>
    </source>
</reference>
<keyword evidence="2 4" id="KW-0689">Ribosomal protein</keyword>
<evidence type="ECO:0000313" key="6">
    <source>
        <dbReference type="EMBL" id="TMQ52369.1"/>
    </source>
</evidence>
<accession>A0A538SLW9</accession>
<dbReference type="InterPro" id="IPR001787">
    <property type="entry name" value="Ribosomal_bL21"/>
</dbReference>
<dbReference type="PANTHER" id="PTHR21349:SF0">
    <property type="entry name" value="LARGE RIBOSOMAL SUBUNIT PROTEIN BL21M"/>
    <property type="match status" value="1"/>
</dbReference>